<keyword evidence="4" id="KW-1185">Reference proteome</keyword>
<evidence type="ECO:0000256" key="1">
    <source>
        <dbReference type="SAM" id="Phobius"/>
    </source>
</evidence>
<dbReference type="EMBL" id="SMMG02000001">
    <property type="protein sequence ID" value="KAA3487039.1"/>
    <property type="molecule type" value="Genomic_DNA"/>
</dbReference>
<feature type="domain" description="Reverse transcriptase Ty1/copia-type" evidence="2">
    <location>
        <begin position="18"/>
        <end position="81"/>
    </location>
</feature>
<evidence type="ECO:0000313" key="4">
    <source>
        <dbReference type="Proteomes" id="UP000325315"/>
    </source>
</evidence>
<proteinExistence type="predicted"/>
<organism evidence="3 4">
    <name type="scientific">Gossypium australe</name>
    <dbReference type="NCBI Taxonomy" id="47621"/>
    <lineage>
        <taxon>Eukaryota</taxon>
        <taxon>Viridiplantae</taxon>
        <taxon>Streptophyta</taxon>
        <taxon>Embryophyta</taxon>
        <taxon>Tracheophyta</taxon>
        <taxon>Spermatophyta</taxon>
        <taxon>Magnoliopsida</taxon>
        <taxon>eudicotyledons</taxon>
        <taxon>Gunneridae</taxon>
        <taxon>Pentapetalae</taxon>
        <taxon>rosids</taxon>
        <taxon>malvids</taxon>
        <taxon>Malvales</taxon>
        <taxon>Malvaceae</taxon>
        <taxon>Malvoideae</taxon>
        <taxon>Gossypium</taxon>
    </lineage>
</organism>
<dbReference type="InterPro" id="IPR013103">
    <property type="entry name" value="RVT_2"/>
</dbReference>
<name>A0A5B6WYN0_9ROSI</name>
<keyword evidence="1" id="KW-0472">Membrane</keyword>
<evidence type="ECO:0000313" key="3">
    <source>
        <dbReference type="EMBL" id="KAA3487039.1"/>
    </source>
</evidence>
<keyword evidence="1" id="KW-1133">Transmembrane helix</keyword>
<gene>
    <name evidence="3" type="ORF">EPI10_030895</name>
</gene>
<sequence length="203" mass="23211">MVDMFRANMLIICSQKPRVDDFLIIGNDIGLIDELKKVLHQSFKMKCLGELKYFLGIEVPQLSMGIILNQRKFDNKMLVKPASTLLQQNKKFTTTEYDDFVHLGCCNDEFLLKIVVPNKYTTIYIICGSTHESIYAKPKKSLFKVAHQIVRYIKKNLSSLFPIVILIVLHILCLEDQSPGFVLSLGICLFARSQRSKAQSHVL</sequence>
<protein>
    <submittedName>
        <fullName evidence="3">Protein detoxification 35</fullName>
    </submittedName>
</protein>
<accession>A0A5B6WYN0</accession>
<reference evidence="4" key="1">
    <citation type="journal article" date="2019" name="Plant Biotechnol. J.">
        <title>Genome sequencing of the Australian wild diploid species Gossypium australe highlights disease resistance and delayed gland morphogenesis.</title>
        <authorList>
            <person name="Cai Y."/>
            <person name="Cai X."/>
            <person name="Wang Q."/>
            <person name="Wang P."/>
            <person name="Zhang Y."/>
            <person name="Cai C."/>
            <person name="Xu Y."/>
            <person name="Wang K."/>
            <person name="Zhou Z."/>
            <person name="Wang C."/>
            <person name="Geng S."/>
            <person name="Li B."/>
            <person name="Dong Q."/>
            <person name="Hou Y."/>
            <person name="Wang H."/>
            <person name="Ai P."/>
            <person name="Liu Z."/>
            <person name="Yi F."/>
            <person name="Sun M."/>
            <person name="An G."/>
            <person name="Cheng J."/>
            <person name="Zhang Y."/>
            <person name="Shi Q."/>
            <person name="Xie Y."/>
            <person name="Shi X."/>
            <person name="Chang Y."/>
            <person name="Huang F."/>
            <person name="Chen Y."/>
            <person name="Hong S."/>
            <person name="Mi L."/>
            <person name="Sun Q."/>
            <person name="Zhang L."/>
            <person name="Zhou B."/>
            <person name="Peng R."/>
            <person name="Zhang X."/>
            <person name="Liu F."/>
        </authorList>
    </citation>
    <scope>NUCLEOTIDE SEQUENCE [LARGE SCALE GENOMIC DNA]</scope>
    <source>
        <strain evidence="4">cv. PA1801</strain>
    </source>
</reference>
<comment type="caution">
    <text evidence="3">The sequence shown here is derived from an EMBL/GenBank/DDBJ whole genome shotgun (WGS) entry which is preliminary data.</text>
</comment>
<evidence type="ECO:0000259" key="2">
    <source>
        <dbReference type="Pfam" id="PF07727"/>
    </source>
</evidence>
<dbReference type="AlphaFoldDB" id="A0A5B6WYN0"/>
<dbReference type="Proteomes" id="UP000325315">
    <property type="component" value="Unassembled WGS sequence"/>
</dbReference>
<dbReference type="Pfam" id="PF07727">
    <property type="entry name" value="RVT_2"/>
    <property type="match status" value="1"/>
</dbReference>
<keyword evidence="1" id="KW-0812">Transmembrane</keyword>
<feature type="transmembrane region" description="Helical" evidence="1">
    <location>
        <begin position="157"/>
        <end position="174"/>
    </location>
</feature>